<reference evidence="10 11" key="1">
    <citation type="submission" date="2014-02" db="EMBL/GenBank/DDBJ databases">
        <title>Transposable element dynamics among asymbiotic and ectomycorrhizal Amanita fungi.</title>
        <authorList>
            <consortium name="DOE Joint Genome Institute"/>
            <person name="Hess J."/>
            <person name="Skrede I."/>
            <person name="Wolfe B."/>
            <person name="LaButti K."/>
            <person name="Ohm R.A."/>
            <person name="Grigoriev I.V."/>
            <person name="Pringle A."/>
        </authorList>
    </citation>
    <scope>NUCLEOTIDE SEQUENCE [LARGE SCALE GENOMIC DNA]</scope>
    <source>
        <strain evidence="10 11">SKay4041</strain>
    </source>
</reference>
<name>A0A2A9NPS0_9AGAR</name>
<feature type="transmembrane region" description="Helical" evidence="9">
    <location>
        <begin position="171"/>
        <end position="196"/>
    </location>
</feature>
<feature type="transmembrane region" description="Helical" evidence="9">
    <location>
        <begin position="304"/>
        <end position="320"/>
    </location>
</feature>
<feature type="transmembrane region" description="Helical" evidence="9">
    <location>
        <begin position="224"/>
        <end position="244"/>
    </location>
</feature>
<keyword evidence="11" id="KW-1185">Reference proteome</keyword>
<comment type="subcellular location">
    <subcellularLocation>
        <location evidence="1">Endoplasmic reticulum membrane</location>
        <topology evidence="1">Multi-pass membrane protein</topology>
    </subcellularLocation>
</comment>
<evidence type="ECO:0000313" key="11">
    <source>
        <dbReference type="Proteomes" id="UP000242287"/>
    </source>
</evidence>
<sequence>MTFSLKTHSSWPQDSVSRLTFPIIAGIRIALSLANVTKSLRSNPLLSSPLDSFLNLQEGVYLFKHAEDPYSGGSFHHSPLFLSIFTTLLPSSQYSPLIWAFCDIAGALALVSIWRARQNTSTSSWGDLITIAYILNPYVILPSLAMSTSSLENMLILITLKFASQGRQPPTLLFLAFLVQVSLSYLLLILPIFVLVNMGPSSQLAKPHGSTVPIRPIASMFGKFLVYSLCLTFASTIIANGWSWTSQTWGASLLLPDLTPNPGLWWYFFTEMFDHFRPFFLMVFSVHLLIYVFPVFLKFRYDPLYASFILIGILGIFKPYPTLASPGLFISMIVIFPEIYAYLRHPVVTVLLYLHASLLMPLFHGLWLQQGTGNANFFYASTLVFACANGAALIDCIWAGLRLAIGPDSEEYVIIQE</sequence>
<dbReference type="UniPathway" id="UPA00196"/>
<evidence type="ECO:0000313" key="10">
    <source>
        <dbReference type="EMBL" id="PFH49746.1"/>
    </source>
</evidence>
<dbReference type="Pfam" id="PF06728">
    <property type="entry name" value="PIG-U"/>
    <property type="match status" value="1"/>
</dbReference>
<keyword evidence="4" id="KW-0337">GPI-anchor biosynthesis</keyword>
<protein>
    <recommendedName>
        <fullName evidence="12">PIG-U-domain-containing protein</fullName>
    </recommendedName>
</protein>
<dbReference type="Proteomes" id="UP000242287">
    <property type="component" value="Unassembled WGS sequence"/>
</dbReference>
<dbReference type="OrthoDB" id="549017at2759"/>
<keyword evidence="7 9" id="KW-1133">Transmembrane helix</keyword>
<dbReference type="PANTHER" id="PTHR13121:SF0">
    <property type="entry name" value="PHOSPHATIDYLINOSITOL GLYCAN ANCHOR BIOSYNTHESIS CLASS U PROTEIN"/>
    <property type="match status" value="1"/>
</dbReference>
<keyword evidence="8 9" id="KW-0472">Membrane</keyword>
<accession>A0A2A9NPS0</accession>
<dbReference type="PANTHER" id="PTHR13121">
    <property type="entry name" value="GPI TRANSAMIDASE COMPONENT PIG-U"/>
    <property type="match status" value="1"/>
</dbReference>
<evidence type="ECO:0000256" key="2">
    <source>
        <dbReference type="ARBA" id="ARBA00004687"/>
    </source>
</evidence>
<keyword evidence="6" id="KW-0256">Endoplasmic reticulum</keyword>
<evidence type="ECO:0000256" key="3">
    <source>
        <dbReference type="ARBA" id="ARBA00010026"/>
    </source>
</evidence>
<comment type="similarity">
    <text evidence="3">Belongs to the PIGU family.</text>
</comment>
<dbReference type="EMBL" id="KZ302020">
    <property type="protein sequence ID" value="PFH49746.1"/>
    <property type="molecule type" value="Genomic_DNA"/>
</dbReference>
<feature type="transmembrane region" description="Helical" evidence="9">
    <location>
        <begin position="279"/>
        <end position="297"/>
    </location>
</feature>
<proteinExistence type="inferred from homology"/>
<dbReference type="GO" id="GO:0016255">
    <property type="term" value="P:attachment of GPI anchor to protein"/>
    <property type="evidence" value="ECO:0007669"/>
    <property type="project" value="InterPro"/>
</dbReference>
<evidence type="ECO:0000256" key="4">
    <source>
        <dbReference type="ARBA" id="ARBA00022502"/>
    </source>
</evidence>
<comment type="pathway">
    <text evidence="2">Glycolipid biosynthesis; glycosylphosphatidylinositol-anchor biosynthesis.</text>
</comment>
<gene>
    <name evidence="10" type="ORF">AMATHDRAFT_146847</name>
</gene>
<evidence type="ECO:0000256" key="1">
    <source>
        <dbReference type="ARBA" id="ARBA00004477"/>
    </source>
</evidence>
<feature type="transmembrane region" description="Helical" evidence="9">
    <location>
        <begin position="350"/>
        <end position="367"/>
    </location>
</feature>
<evidence type="ECO:0000256" key="6">
    <source>
        <dbReference type="ARBA" id="ARBA00022824"/>
    </source>
</evidence>
<organism evidence="10 11">
    <name type="scientific">Amanita thiersii Skay4041</name>
    <dbReference type="NCBI Taxonomy" id="703135"/>
    <lineage>
        <taxon>Eukaryota</taxon>
        <taxon>Fungi</taxon>
        <taxon>Dikarya</taxon>
        <taxon>Basidiomycota</taxon>
        <taxon>Agaricomycotina</taxon>
        <taxon>Agaricomycetes</taxon>
        <taxon>Agaricomycetidae</taxon>
        <taxon>Agaricales</taxon>
        <taxon>Pluteineae</taxon>
        <taxon>Amanitaceae</taxon>
        <taxon>Amanita</taxon>
    </lineage>
</organism>
<feature type="transmembrane region" description="Helical" evidence="9">
    <location>
        <begin position="379"/>
        <end position="401"/>
    </location>
</feature>
<dbReference type="STRING" id="703135.A0A2A9NPS0"/>
<evidence type="ECO:0000256" key="9">
    <source>
        <dbReference type="SAM" id="Phobius"/>
    </source>
</evidence>
<dbReference type="GO" id="GO:0042765">
    <property type="term" value="C:GPI-anchor transamidase complex"/>
    <property type="evidence" value="ECO:0007669"/>
    <property type="project" value="InterPro"/>
</dbReference>
<dbReference type="GO" id="GO:0006506">
    <property type="term" value="P:GPI anchor biosynthetic process"/>
    <property type="evidence" value="ECO:0007669"/>
    <property type="project" value="UniProtKB-UniPathway"/>
</dbReference>
<evidence type="ECO:0000256" key="7">
    <source>
        <dbReference type="ARBA" id="ARBA00022989"/>
    </source>
</evidence>
<evidence type="ECO:0000256" key="8">
    <source>
        <dbReference type="ARBA" id="ARBA00023136"/>
    </source>
</evidence>
<keyword evidence="5 9" id="KW-0812">Transmembrane</keyword>
<feature type="transmembrane region" description="Helical" evidence="9">
    <location>
        <begin position="97"/>
        <end position="116"/>
    </location>
</feature>
<dbReference type="InterPro" id="IPR009600">
    <property type="entry name" value="PIG-U"/>
</dbReference>
<evidence type="ECO:0000256" key="5">
    <source>
        <dbReference type="ARBA" id="ARBA00022692"/>
    </source>
</evidence>
<evidence type="ECO:0008006" key="12">
    <source>
        <dbReference type="Google" id="ProtNLM"/>
    </source>
</evidence>
<dbReference type="AlphaFoldDB" id="A0A2A9NPS0"/>
<feature type="transmembrane region" description="Helical" evidence="9">
    <location>
        <begin position="128"/>
        <end position="151"/>
    </location>
</feature>